<evidence type="ECO:0000259" key="8">
    <source>
        <dbReference type="SMART" id="SM01267"/>
    </source>
</evidence>
<dbReference type="Gene3D" id="2.80.10.50">
    <property type="match status" value="1"/>
</dbReference>
<dbReference type="Pfam" id="PF09270">
    <property type="entry name" value="BTD"/>
    <property type="match status" value="1"/>
</dbReference>
<feature type="compositionally biased region" description="Low complexity" evidence="7">
    <location>
        <begin position="205"/>
        <end position="214"/>
    </location>
</feature>
<dbReference type="InterPro" id="IPR008967">
    <property type="entry name" value="p53-like_TF_DNA-bd_sf"/>
</dbReference>
<dbReference type="GO" id="GO:0000978">
    <property type="term" value="F:RNA polymerase II cis-regulatory region sequence-specific DNA binding"/>
    <property type="evidence" value="ECO:0007669"/>
    <property type="project" value="InterPro"/>
</dbReference>
<feature type="region of interest" description="Disordered" evidence="7">
    <location>
        <begin position="1"/>
        <end position="32"/>
    </location>
</feature>
<dbReference type="OMA" id="SHIITEQ"/>
<dbReference type="InterPro" id="IPR036358">
    <property type="entry name" value="BTD_sf"/>
</dbReference>
<name>A0A137P8L1_CONC2</name>
<dbReference type="OrthoDB" id="5600360at2759"/>
<dbReference type="SUPFAM" id="SSF49417">
    <property type="entry name" value="p53-like transcription factors"/>
    <property type="match status" value="1"/>
</dbReference>
<sequence>MSIKNLISSRSPSPRYNYHTSDPYNSDSLRNDQDFEYHNPQYLATPYRSSPFRFPPNFASVPDPVQDPSGWQRHCISSIKNLLFSDSSRSEYLGLQTALNMTQVSCYLVTVAQKSYGSEKRYLNPPPIITVTPPANPLLTIPKLHSVNLTILNESGQDIISQNSLLHNNLAIFKTLHIANTSGNSNDGTKSDKSKSFRLKVQLHNHSSSSNSLQRPHSENYMDYLPSMPSPSPNSNDKPESFATFLTDSIPIISKPSKKSFNQTLKSPSCIYSGSTISLFNRINHQTFRTQYLNIQNNKLCAKVNFWSPFIIKLYNGNGNNINRYNHASIISYKSCVTLTDPRSGMTFGPFILLKVEKNQILHDAQGPVTQLQKVALRSYNPDQPKFNDIPTYLATKKPSMTDSYSDVSSSQTTTTLPIVLSAINTNDNGFVNSCTVEDHHYWTLVNITRLDFNYSLEANPNAKTISPFPILQAKPKLQNEAKELVIDYQTSEDLQNLQVWIGCCGPILPTQPASTSRSVTYSLPVSSYILGENFSNYSNTQEALSLPIFLINRAGVIYHTKYYFSLRVNDLREIVDTQII</sequence>
<evidence type="ECO:0000256" key="1">
    <source>
        <dbReference type="ARBA" id="ARBA00004123"/>
    </source>
</evidence>
<keyword evidence="11" id="KW-1185">Reference proteome</keyword>
<feature type="domain" description="RBP-J/Cbf11/Cbf12 DNA binding" evidence="8">
    <location>
        <begin position="103"/>
        <end position="269"/>
    </location>
</feature>
<keyword evidence="6" id="KW-0539">Nucleus</keyword>
<dbReference type="SUPFAM" id="SSF110217">
    <property type="entry name" value="DNA-binding protein LAG-1 (CSL)"/>
    <property type="match status" value="1"/>
</dbReference>
<dbReference type="SMART" id="SM01267">
    <property type="entry name" value="LAG1_DNAbind"/>
    <property type="match status" value="1"/>
</dbReference>
<dbReference type="InterPro" id="IPR015350">
    <property type="entry name" value="Beta-trefoil_DNA-bd_dom"/>
</dbReference>
<reference evidence="10 11" key="1">
    <citation type="journal article" date="2015" name="Genome Biol. Evol.">
        <title>Phylogenomic analyses indicate that early fungi evolved digesting cell walls of algal ancestors of land plants.</title>
        <authorList>
            <person name="Chang Y."/>
            <person name="Wang S."/>
            <person name="Sekimoto S."/>
            <person name="Aerts A.L."/>
            <person name="Choi C."/>
            <person name="Clum A."/>
            <person name="LaButti K.M."/>
            <person name="Lindquist E.A."/>
            <person name="Yee Ngan C."/>
            <person name="Ohm R.A."/>
            <person name="Salamov A.A."/>
            <person name="Grigoriev I.V."/>
            <person name="Spatafora J.W."/>
            <person name="Berbee M.L."/>
        </authorList>
    </citation>
    <scope>NUCLEOTIDE SEQUENCE [LARGE SCALE GENOMIC DNA]</scope>
    <source>
        <strain evidence="10 11">NRRL 28638</strain>
    </source>
</reference>
<evidence type="ECO:0000259" key="9">
    <source>
        <dbReference type="SMART" id="SM01268"/>
    </source>
</evidence>
<keyword evidence="3" id="KW-0805">Transcription regulation</keyword>
<dbReference type="Gene3D" id="2.60.40.1450">
    <property type="entry name" value="LAG1, DNA binding domain"/>
    <property type="match status" value="1"/>
</dbReference>
<dbReference type="PANTHER" id="PTHR10665">
    <property type="entry name" value="RECOMBINING BINDING PROTEIN SUPPRESSOR OF HAIRLESS"/>
    <property type="match status" value="1"/>
</dbReference>
<evidence type="ECO:0008006" key="12">
    <source>
        <dbReference type="Google" id="ProtNLM"/>
    </source>
</evidence>
<dbReference type="InterPro" id="IPR040159">
    <property type="entry name" value="CLS_fam"/>
</dbReference>
<protein>
    <recommendedName>
        <fullName evidence="12">Beta-trefoil</fullName>
    </recommendedName>
</protein>
<dbReference type="InterPro" id="IPR037095">
    <property type="entry name" value="RBP-J/Cbf11_DNA-bd_sf"/>
</dbReference>
<dbReference type="AlphaFoldDB" id="A0A137P8L1"/>
<organism evidence="10 11">
    <name type="scientific">Conidiobolus coronatus (strain ATCC 28846 / CBS 209.66 / NRRL 28638)</name>
    <name type="common">Delacroixia coronata</name>
    <dbReference type="NCBI Taxonomy" id="796925"/>
    <lineage>
        <taxon>Eukaryota</taxon>
        <taxon>Fungi</taxon>
        <taxon>Fungi incertae sedis</taxon>
        <taxon>Zoopagomycota</taxon>
        <taxon>Entomophthoromycotina</taxon>
        <taxon>Entomophthoromycetes</taxon>
        <taxon>Entomophthorales</taxon>
        <taxon>Ancylistaceae</taxon>
        <taxon>Conidiobolus</taxon>
    </lineage>
</organism>
<evidence type="ECO:0000313" key="11">
    <source>
        <dbReference type="Proteomes" id="UP000070444"/>
    </source>
</evidence>
<evidence type="ECO:0000256" key="6">
    <source>
        <dbReference type="ARBA" id="ARBA00023242"/>
    </source>
</evidence>
<evidence type="ECO:0000256" key="4">
    <source>
        <dbReference type="ARBA" id="ARBA00023125"/>
    </source>
</evidence>
<comment type="subcellular location">
    <subcellularLocation>
        <location evidence="1">Nucleus</location>
    </subcellularLocation>
</comment>
<comment type="similarity">
    <text evidence="2">Belongs to the Su(H) family.</text>
</comment>
<keyword evidence="5" id="KW-0804">Transcription</keyword>
<dbReference type="Proteomes" id="UP000070444">
    <property type="component" value="Unassembled WGS sequence"/>
</dbReference>
<proteinExistence type="inferred from homology"/>
<feature type="region of interest" description="Disordered" evidence="7">
    <location>
        <begin position="205"/>
        <end position="240"/>
    </location>
</feature>
<dbReference type="EMBL" id="KQ964477">
    <property type="protein sequence ID" value="KXN71347.1"/>
    <property type="molecule type" value="Genomic_DNA"/>
</dbReference>
<dbReference type="STRING" id="796925.A0A137P8L1"/>
<feature type="domain" description="Beta-trefoil DNA-binding" evidence="9">
    <location>
        <begin position="269"/>
        <end position="426"/>
    </location>
</feature>
<dbReference type="GO" id="GO:0005634">
    <property type="term" value="C:nucleus"/>
    <property type="evidence" value="ECO:0007669"/>
    <property type="project" value="UniProtKB-SubCell"/>
</dbReference>
<evidence type="ECO:0000256" key="5">
    <source>
        <dbReference type="ARBA" id="ARBA00023163"/>
    </source>
</evidence>
<accession>A0A137P8L1</accession>
<evidence type="ECO:0000313" key="10">
    <source>
        <dbReference type="EMBL" id="KXN71347.1"/>
    </source>
</evidence>
<evidence type="ECO:0000256" key="3">
    <source>
        <dbReference type="ARBA" id="ARBA00023015"/>
    </source>
</evidence>
<feature type="compositionally biased region" description="Polar residues" evidence="7">
    <location>
        <begin position="1"/>
        <end position="28"/>
    </location>
</feature>
<dbReference type="InterPro" id="IPR015351">
    <property type="entry name" value="RBP-J/Cbf11/Cbf12_DNA-bd"/>
</dbReference>
<keyword evidence="4" id="KW-0238">DNA-binding</keyword>
<dbReference type="Pfam" id="PF09271">
    <property type="entry name" value="LAG1-DNAbind"/>
    <property type="match status" value="1"/>
</dbReference>
<dbReference type="GO" id="GO:0001228">
    <property type="term" value="F:DNA-binding transcription activator activity, RNA polymerase II-specific"/>
    <property type="evidence" value="ECO:0007669"/>
    <property type="project" value="InterPro"/>
</dbReference>
<evidence type="ECO:0000256" key="2">
    <source>
        <dbReference type="ARBA" id="ARBA00009704"/>
    </source>
</evidence>
<gene>
    <name evidence="10" type="ORF">CONCODRAFT_84757</name>
</gene>
<dbReference type="SMART" id="SM01268">
    <property type="entry name" value="BTD"/>
    <property type="match status" value="1"/>
</dbReference>
<evidence type="ECO:0000256" key="7">
    <source>
        <dbReference type="SAM" id="MobiDB-lite"/>
    </source>
</evidence>